<dbReference type="SMART" id="SM01084">
    <property type="entry name" value="CKS"/>
    <property type="match status" value="1"/>
</dbReference>
<dbReference type="InterPro" id="IPR036858">
    <property type="entry name" value="Cyclin-dep_kinase_reg-sub_sf"/>
</dbReference>
<dbReference type="Pfam" id="PF01111">
    <property type="entry name" value="CKS"/>
    <property type="match status" value="1"/>
</dbReference>
<dbReference type="AlphaFoldDB" id="A0A9P5RWJ1"/>
<name>A0A9P5RWJ1_9FUNG</name>
<dbReference type="InterPro" id="IPR000789">
    <property type="entry name" value="Cyclin-dep_kinase_reg-sub"/>
</dbReference>
<evidence type="ECO:0000256" key="4">
    <source>
        <dbReference type="RuleBase" id="RU311113"/>
    </source>
</evidence>
<feature type="compositionally biased region" description="Basic and acidic residues" evidence="5">
    <location>
        <begin position="66"/>
        <end position="77"/>
    </location>
</feature>
<evidence type="ECO:0000256" key="3">
    <source>
        <dbReference type="ARBA" id="ARBA00023306"/>
    </source>
</evidence>
<dbReference type="Gene3D" id="3.30.170.10">
    <property type="entry name" value="Cyclin-dependent kinase, regulatory subunit"/>
    <property type="match status" value="1"/>
</dbReference>
<gene>
    <name evidence="6" type="ORF">BG015_008702</name>
</gene>
<dbReference type="GO" id="GO:0051301">
    <property type="term" value="P:cell division"/>
    <property type="evidence" value="ECO:0007669"/>
    <property type="project" value="UniProtKB-UniRule"/>
</dbReference>
<organism evidence="6 7">
    <name type="scientific">Linnemannia schmuckeri</name>
    <dbReference type="NCBI Taxonomy" id="64567"/>
    <lineage>
        <taxon>Eukaryota</taxon>
        <taxon>Fungi</taxon>
        <taxon>Fungi incertae sedis</taxon>
        <taxon>Mucoromycota</taxon>
        <taxon>Mortierellomycotina</taxon>
        <taxon>Mortierellomycetes</taxon>
        <taxon>Mortierellales</taxon>
        <taxon>Mortierellaceae</taxon>
        <taxon>Linnemannia</taxon>
    </lineage>
</organism>
<dbReference type="PRINTS" id="PR00296">
    <property type="entry name" value="CYCLINKINASE"/>
</dbReference>
<dbReference type="PANTHER" id="PTHR23415">
    <property type="entry name" value="CYCLIN-DEPENDENT KINASES REGULATORY SUBUNIT/60S RIBOSOME SUBUNIT BIOGENESIS PROTEIN NIP7"/>
    <property type="match status" value="1"/>
</dbReference>
<evidence type="ECO:0000256" key="5">
    <source>
        <dbReference type="SAM" id="MobiDB-lite"/>
    </source>
</evidence>
<dbReference type="Proteomes" id="UP000748756">
    <property type="component" value="Unassembled WGS sequence"/>
</dbReference>
<keyword evidence="3 4" id="KW-0131">Cell cycle</keyword>
<comment type="function">
    <text evidence="4">Binds to the catalytic subunit of the cyclin dependent kinases and is essential for their biological function.</text>
</comment>
<evidence type="ECO:0000256" key="1">
    <source>
        <dbReference type="ARBA" id="ARBA00007782"/>
    </source>
</evidence>
<feature type="compositionally biased region" description="Basic residues" evidence="5">
    <location>
        <begin position="47"/>
        <end position="65"/>
    </location>
</feature>
<keyword evidence="7" id="KW-1185">Reference proteome</keyword>
<proteinExistence type="inferred from homology"/>
<evidence type="ECO:0000313" key="6">
    <source>
        <dbReference type="EMBL" id="KAF9149512.1"/>
    </source>
</evidence>
<comment type="similarity">
    <text evidence="1 4">Belongs to the CKS family.</text>
</comment>
<dbReference type="EMBL" id="JAAAUQ010000520">
    <property type="protein sequence ID" value="KAF9149512.1"/>
    <property type="molecule type" value="Genomic_DNA"/>
</dbReference>
<reference evidence="6" key="1">
    <citation type="journal article" date="2020" name="Fungal Divers.">
        <title>Resolving the Mortierellaceae phylogeny through synthesis of multi-gene phylogenetics and phylogenomics.</title>
        <authorList>
            <person name="Vandepol N."/>
            <person name="Liber J."/>
            <person name="Desiro A."/>
            <person name="Na H."/>
            <person name="Kennedy M."/>
            <person name="Barry K."/>
            <person name="Grigoriev I.V."/>
            <person name="Miller A.N."/>
            <person name="O'Donnell K."/>
            <person name="Stajich J.E."/>
            <person name="Bonito G."/>
        </authorList>
    </citation>
    <scope>NUCLEOTIDE SEQUENCE</scope>
    <source>
        <strain evidence="6">NRRL 6426</strain>
    </source>
</reference>
<accession>A0A9P5RWJ1</accession>
<dbReference type="PROSITE" id="PS00945">
    <property type="entry name" value="CKS_2"/>
    <property type="match status" value="1"/>
</dbReference>
<dbReference type="SUPFAM" id="SSF55637">
    <property type="entry name" value="Cell cycle regulatory proteins"/>
    <property type="match status" value="1"/>
</dbReference>
<feature type="compositionally biased region" description="Low complexity" evidence="5">
    <location>
        <begin position="22"/>
        <end position="42"/>
    </location>
</feature>
<keyword evidence="2 4" id="KW-0132">Cell division</keyword>
<evidence type="ECO:0000256" key="2">
    <source>
        <dbReference type="ARBA" id="ARBA00022618"/>
    </source>
</evidence>
<sequence>MLSSNAGVNNGGDPTLNHHAHQQQQQHNGGANNNAHIQPHGHAQQDHHHHHTQQQPSHHSHHHHSRQDEEKARLRAEQRAKDIAKNQEHIFYSTRYYDDVWEYRHVSLPKPIARHVPNELMTEEEWRSLGVKQSQGWEHYMIHSPEPHVLLFKREKDYQIKYLNAPPPKP</sequence>
<evidence type="ECO:0000313" key="7">
    <source>
        <dbReference type="Proteomes" id="UP000748756"/>
    </source>
</evidence>
<dbReference type="FunFam" id="3.30.170.10:FF:000001">
    <property type="entry name" value="Cyclin-dependent kinases regulatory subunit"/>
    <property type="match status" value="1"/>
</dbReference>
<dbReference type="GO" id="GO:0016538">
    <property type="term" value="F:cyclin-dependent protein serine/threonine kinase regulator activity"/>
    <property type="evidence" value="ECO:0007669"/>
    <property type="project" value="InterPro"/>
</dbReference>
<protein>
    <recommendedName>
        <fullName evidence="4">Cyclin-dependent kinases regulatory subunit</fullName>
    </recommendedName>
</protein>
<comment type="caution">
    <text evidence="6">The sequence shown here is derived from an EMBL/GenBank/DDBJ whole genome shotgun (WGS) entry which is preliminary data.</text>
</comment>
<dbReference type="OrthoDB" id="440676at2759"/>
<feature type="region of interest" description="Disordered" evidence="5">
    <location>
        <begin position="1"/>
        <end position="77"/>
    </location>
</feature>